<feature type="domain" description="Arginosuccinate synthase C-terminal" evidence="17">
    <location>
        <begin position="164"/>
        <end position="384"/>
    </location>
</feature>
<evidence type="ECO:0000259" key="17">
    <source>
        <dbReference type="Pfam" id="PF20979"/>
    </source>
</evidence>
<evidence type="ECO:0000256" key="15">
    <source>
        <dbReference type="ARBA" id="ARBA00049077"/>
    </source>
</evidence>
<keyword evidence="10" id="KW-0436">Ligase</keyword>
<keyword evidence="13" id="KW-0067">ATP-binding</keyword>
<dbReference type="GO" id="GO:0000053">
    <property type="term" value="P:argininosuccinate metabolic process"/>
    <property type="evidence" value="ECO:0007669"/>
    <property type="project" value="TreeGrafter"/>
</dbReference>
<dbReference type="PROSITE" id="PS00565">
    <property type="entry name" value="ARGININOSUCCIN_SYN_2"/>
    <property type="match status" value="1"/>
</dbReference>
<protein>
    <recommendedName>
        <fullName evidence="5">Argininosuccinate synthase</fullName>
        <ecNumber evidence="4">6.3.4.5</ecNumber>
    </recommendedName>
    <alternativeName>
        <fullName evidence="14">Citrulline--aspartate ligase</fullName>
    </alternativeName>
</protein>
<keyword evidence="9" id="KW-0055">Arginine biosynthesis</keyword>
<evidence type="ECO:0000313" key="19">
    <source>
        <dbReference type="Proteomes" id="UP000261660"/>
    </source>
</evidence>
<dbReference type="NCBIfam" id="NF001770">
    <property type="entry name" value="PRK00509.1"/>
    <property type="match status" value="1"/>
</dbReference>
<dbReference type="Gene3D" id="3.90.1260.10">
    <property type="entry name" value="Argininosuccinate synthetase, chain A, domain 2"/>
    <property type="match status" value="1"/>
</dbReference>
<comment type="catalytic activity">
    <reaction evidence="15">
        <text>L-citrulline + L-aspartate + ATP = 2-(N(omega)-L-arginino)succinate + AMP + diphosphate + H(+)</text>
        <dbReference type="Rhea" id="RHEA:10932"/>
        <dbReference type="ChEBI" id="CHEBI:15378"/>
        <dbReference type="ChEBI" id="CHEBI:29991"/>
        <dbReference type="ChEBI" id="CHEBI:30616"/>
        <dbReference type="ChEBI" id="CHEBI:33019"/>
        <dbReference type="ChEBI" id="CHEBI:57472"/>
        <dbReference type="ChEBI" id="CHEBI:57743"/>
        <dbReference type="ChEBI" id="CHEBI:456215"/>
        <dbReference type="EC" id="6.3.4.5"/>
    </reaction>
</comment>
<keyword evidence="12" id="KW-0547">Nucleotide-binding</keyword>
<dbReference type="InterPro" id="IPR018223">
    <property type="entry name" value="Arginosuc_synth_CS"/>
</dbReference>
<dbReference type="InParanoid" id="A0A3Q3FWZ2"/>
<dbReference type="UniPathway" id="UPA00068">
    <property type="reaction ID" value="UER00113"/>
</dbReference>
<dbReference type="Proteomes" id="UP000261660">
    <property type="component" value="Unplaced"/>
</dbReference>
<dbReference type="FunFam" id="3.40.50.620:FF:000019">
    <property type="entry name" value="Argininosuccinate synthase"/>
    <property type="match status" value="1"/>
</dbReference>
<comment type="pathway">
    <text evidence="2">Amino-acid biosynthesis; L-arginine biosynthesis; L-arginine from L-ornithine and carbamoyl phosphate: step 2/3.</text>
</comment>
<keyword evidence="8" id="KW-0597">Phosphoprotein</keyword>
<comment type="pathway">
    <text evidence="3">Nitrogen metabolism; urea cycle; (N(omega)-L-arginino)succinate from L-aspartate and L-citrulline: step 1/1.</text>
</comment>
<keyword evidence="6" id="KW-0835">Urea cycle</keyword>
<dbReference type="Gene3D" id="1.20.5.470">
    <property type="entry name" value="Single helix bin"/>
    <property type="match status" value="1"/>
</dbReference>
<evidence type="ECO:0000256" key="14">
    <source>
        <dbReference type="ARBA" id="ARBA00029916"/>
    </source>
</evidence>
<evidence type="ECO:0000256" key="9">
    <source>
        <dbReference type="ARBA" id="ARBA00022571"/>
    </source>
</evidence>
<evidence type="ECO:0000256" key="2">
    <source>
        <dbReference type="ARBA" id="ARBA00004967"/>
    </source>
</evidence>
<name>A0A3Q3FWZ2_9LABR</name>
<dbReference type="SUPFAM" id="SSF52402">
    <property type="entry name" value="Adenine nucleotide alpha hydrolases-like"/>
    <property type="match status" value="1"/>
</dbReference>
<evidence type="ECO:0000256" key="11">
    <source>
        <dbReference type="ARBA" id="ARBA00022605"/>
    </source>
</evidence>
<dbReference type="PROSITE" id="PS00564">
    <property type="entry name" value="ARGININOSUCCIN_SYN_1"/>
    <property type="match status" value="1"/>
</dbReference>
<evidence type="ECO:0000313" key="18">
    <source>
        <dbReference type="Ensembl" id="ENSLBEP00000023413.1"/>
    </source>
</evidence>
<evidence type="ECO:0000256" key="10">
    <source>
        <dbReference type="ARBA" id="ARBA00022598"/>
    </source>
</evidence>
<keyword evidence="11" id="KW-0028">Amino-acid biosynthesis</keyword>
<sequence length="401" mass="45175">MSKGTVVLAYSGGLDTSCILVWLKEQGYDVITYLANIGQEEDFEAARKKAEKLGAKKVYIEDLRAEFVEDFIWPAVQANAVYEDPIPVEIAQKEGANFVSHGATGKGNDQIRFELTCYALYPEVKIIAPWRIPEFYNRFKGRIDLMEYAEKHGIPVPVTPKAPWSMDANLMHISYESGILENPKSHAPTDLYLMTKDPQDSPNVPDVLEIQFKNGVPVMVNNLKEGQSKSSPLEIFSYLNEIGGKHGVGRIDIVENRFIGMKSRGIYETPGGTILLAAHLDIETFTMDKEVRRIKQRLGVTFSEQVYNGFWYSPECEFVRHCIAKSQVNVEGKVQLSVFKGHIYILGRESPKSLYNEELVSMDVQGDYNPCDASGFIKINAVRLASFEPLRILPYICTKLL</sequence>
<keyword evidence="19" id="KW-1185">Reference proteome</keyword>
<dbReference type="CDD" id="cd01999">
    <property type="entry name" value="ASS"/>
    <property type="match status" value="1"/>
</dbReference>
<dbReference type="GO" id="GO:0006526">
    <property type="term" value="P:L-arginine biosynthetic process"/>
    <property type="evidence" value="ECO:0007669"/>
    <property type="project" value="UniProtKB-UniPathway"/>
</dbReference>
<dbReference type="Pfam" id="PF20979">
    <property type="entry name" value="Arginosuc_syn_C"/>
    <property type="match status" value="1"/>
</dbReference>
<dbReference type="STRING" id="56723.ENSLBEP00000023413"/>
<dbReference type="Ensembl" id="ENSLBET00000024638.1">
    <property type="protein sequence ID" value="ENSLBEP00000023413.1"/>
    <property type="gene ID" value="ENSLBEG00000017952.1"/>
</dbReference>
<dbReference type="InterPro" id="IPR048267">
    <property type="entry name" value="Arginosuc_syn_N"/>
</dbReference>
<dbReference type="Pfam" id="PF00764">
    <property type="entry name" value="Arginosuc_synth"/>
    <property type="match status" value="1"/>
</dbReference>
<dbReference type="PANTHER" id="PTHR11587:SF2">
    <property type="entry name" value="ARGININOSUCCINATE SYNTHASE"/>
    <property type="match status" value="1"/>
</dbReference>
<evidence type="ECO:0000256" key="4">
    <source>
        <dbReference type="ARBA" id="ARBA00012286"/>
    </source>
</evidence>
<comment type="subcellular location">
    <subcellularLocation>
        <location evidence="1">Cytoplasm</location>
        <location evidence="1">Cytosol</location>
    </subcellularLocation>
</comment>
<dbReference type="GO" id="GO:0005524">
    <property type="term" value="F:ATP binding"/>
    <property type="evidence" value="ECO:0007669"/>
    <property type="project" value="UniProtKB-KW"/>
</dbReference>
<dbReference type="GO" id="GO:0000050">
    <property type="term" value="P:urea cycle"/>
    <property type="evidence" value="ECO:0007669"/>
    <property type="project" value="UniProtKB-UniPathway"/>
</dbReference>
<dbReference type="InterPro" id="IPR048268">
    <property type="entry name" value="Arginosuc_syn_C"/>
</dbReference>
<dbReference type="GO" id="GO:0004055">
    <property type="term" value="F:argininosuccinate synthase activity"/>
    <property type="evidence" value="ECO:0007669"/>
    <property type="project" value="UniProtKB-EC"/>
</dbReference>
<dbReference type="Gene3D" id="3.40.50.620">
    <property type="entry name" value="HUPs"/>
    <property type="match status" value="1"/>
</dbReference>
<dbReference type="GO" id="GO:0005829">
    <property type="term" value="C:cytosol"/>
    <property type="evidence" value="ECO:0007669"/>
    <property type="project" value="UniProtKB-SubCell"/>
</dbReference>
<dbReference type="FunFam" id="3.90.1260.10:FF:000005">
    <property type="entry name" value="Argininosuccinate synthase 1"/>
    <property type="match status" value="1"/>
</dbReference>
<dbReference type="AlphaFoldDB" id="A0A3Q3FWZ2"/>
<reference evidence="18" key="1">
    <citation type="submission" date="2025-08" db="UniProtKB">
        <authorList>
            <consortium name="Ensembl"/>
        </authorList>
    </citation>
    <scope>IDENTIFICATION</scope>
</reference>
<dbReference type="PANTHER" id="PTHR11587">
    <property type="entry name" value="ARGININOSUCCINATE SYNTHASE"/>
    <property type="match status" value="1"/>
</dbReference>
<feature type="domain" description="Arginosuccinate synthase-like N-terminal" evidence="16">
    <location>
        <begin position="6"/>
        <end position="155"/>
    </location>
</feature>
<evidence type="ECO:0000256" key="7">
    <source>
        <dbReference type="ARBA" id="ARBA00022490"/>
    </source>
</evidence>
<evidence type="ECO:0000256" key="8">
    <source>
        <dbReference type="ARBA" id="ARBA00022553"/>
    </source>
</evidence>
<evidence type="ECO:0000256" key="12">
    <source>
        <dbReference type="ARBA" id="ARBA00022741"/>
    </source>
</evidence>
<dbReference type="InterPro" id="IPR023434">
    <property type="entry name" value="Arginosuc_synth_type_1_subfam"/>
</dbReference>
<dbReference type="GeneTree" id="ENSGT00390000004524"/>
<proteinExistence type="inferred from homology"/>
<dbReference type="NCBIfam" id="TIGR00032">
    <property type="entry name" value="argG"/>
    <property type="match status" value="1"/>
</dbReference>
<dbReference type="EC" id="6.3.4.5" evidence="4"/>
<evidence type="ECO:0000256" key="3">
    <source>
        <dbReference type="ARBA" id="ARBA00005154"/>
    </source>
</evidence>
<dbReference type="InterPro" id="IPR014729">
    <property type="entry name" value="Rossmann-like_a/b/a_fold"/>
</dbReference>
<dbReference type="InterPro" id="IPR024074">
    <property type="entry name" value="AS_cat/multimer_dom_body"/>
</dbReference>
<dbReference type="SUPFAM" id="SSF69864">
    <property type="entry name" value="Argininosuccinate synthetase, C-terminal domain"/>
    <property type="match status" value="1"/>
</dbReference>
<evidence type="ECO:0000256" key="1">
    <source>
        <dbReference type="ARBA" id="ARBA00004514"/>
    </source>
</evidence>
<evidence type="ECO:0000256" key="6">
    <source>
        <dbReference type="ARBA" id="ARBA00022436"/>
    </source>
</evidence>
<dbReference type="InterPro" id="IPR001518">
    <property type="entry name" value="Arginosuc_synth"/>
</dbReference>
<reference evidence="18" key="2">
    <citation type="submission" date="2025-09" db="UniProtKB">
        <authorList>
            <consortium name="Ensembl"/>
        </authorList>
    </citation>
    <scope>IDENTIFICATION</scope>
</reference>
<dbReference type="UniPathway" id="UPA00158">
    <property type="reaction ID" value="UER00272"/>
</dbReference>
<dbReference type="FunCoup" id="A0A3Q3FWZ2">
    <property type="interactions" value="899"/>
</dbReference>
<evidence type="ECO:0000256" key="5">
    <source>
        <dbReference type="ARBA" id="ARBA00014810"/>
    </source>
</evidence>
<evidence type="ECO:0000256" key="13">
    <source>
        <dbReference type="ARBA" id="ARBA00022840"/>
    </source>
</evidence>
<dbReference type="HAMAP" id="MF_00005">
    <property type="entry name" value="Arg_succ_synth_type1"/>
    <property type="match status" value="1"/>
</dbReference>
<evidence type="ECO:0000259" key="16">
    <source>
        <dbReference type="Pfam" id="PF00764"/>
    </source>
</evidence>
<keyword evidence="7" id="KW-0963">Cytoplasm</keyword>
<accession>A0A3Q3FWZ2</accession>
<organism evidence="18 19">
    <name type="scientific">Labrus bergylta</name>
    <name type="common">ballan wrasse</name>
    <dbReference type="NCBI Taxonomy" id="56723"/>
    <lineage>
        <taxon>Eukaryota</taxon>
        <taxon>Metazoa</taxon>
        <taxon>Chordata</taxon>
        <taxon>Craniata</taxon>
        <taxon>Vertebrata</taxon>
        <taxon>Euteleostomi</taxon>
        <taxon>Actinopterygii</taxon>
        <taxon>Neopterygii</taxon>
        <taxon>Teleostei</taxon>
        <taxon>Neoteleostei</taxon>
        <taxon>Acanthomorphata</taxon>
        <taxon>Eupercaria</taxon>
        <taxon>Labriformes</taxon>
        <taxon>Labridae</taxon>
        <taxon>Labrus</taxon>
    </lineage>
</organism>